<reference evidence="3 4" key="1">
    <citation type="journal article" date="2019" name="Int. J. Syst. Evol. Microbiol.">
        <title>The Global Catalogue of Microorganisms (GCM) 10K type strain sequencing project: providing services to taxonomists for standard genome sequencing and annotation.</title>
        <authorList>
            <consortium name="The Broad Institute Genomics Platform"/>
            <consortium name="The Broad Institute Genome Sequencing Center for Infectious Disease"/>
            <person name="Wu L."/>
            <person name="Ma J."/>
        </authorList>
    </citation>
    <scope>NUCLEOTIDE SEQUENCE [LARGE SCALE GENOMIC DNA]</scope>
    <source>
        <strain evidence="3 4">WLHS5</strain>
    </source>
</reference>
<evidence type="ECO:0000259" key="2">
    <source>
        <dbReference type="Pfam" id="PF26650"/>
    </source>
</evidence>
<evidence type="ECO:0000313" key="3">
    <source>
        <dbReference type="EMBL" id="MFC4540683.1"/>
    </source>
</evidence>
<dbReference type="Proteomes" id="UP001595898">
    <property type="component" value="Unassembled WGS sequence"/>
</dbReference>
<keyword evidence="1" id="KW-0812">Transmembrane</keyword>
<dbReference type="InterPro" id="IPR058528">
    <property type="entry name" value="DUF8215"/>
</dbReference>
<feature type="transmembrane region" description="Helical" evidence="1">
    <location>
        <begin position="58"/>
        <end position="74"/>
    </location>
</feature>
<comment type="caution">
    <text evidence="3">The sequence shown here is derived from an EMBL/GenBank/DDBJ whole genome shotgun (WGS) entry which is preliminary data.</text>
</comment>
<feature type="transmembrane region" description="Helical" evidence="1">
    <location>
        <begin position="28"/>
        <end position="46"/>
    </location>
</feature>
<feature type="transmembrane region" description="Helical" evidence="1">
    <location>
        <begin position="163"/>
        <end position="180"/>
    </location>
</feature>
<keyword evidence="1" id="KW-1133">Transmembrane helix</keyword>
<feature type="domain" description="DUF8215" evidence="2">
    <location>
        <begin position="29"/>
        <end position="151"/>
    </location>
</feature>
<gene>
    <name evidence="3" type="ORF">ACFO5R_01925</name>
</gene>
<feature type="transmembrane region" description="Helical" evidence="1">
    <location>
        <begin position="186"/>
        <end position="206"/>
    </location>
</feature>
<organism evidence="3 4">
    <name type="scientific">Halosolutus amylolyticus</name>
    <dbReference type="NCBI Taxonomy" id="2932267"/>
    <lineage>
        <taxon>Archaea</taxon>
        <taxon>Methanobacteriati</taxon>
        <taxon>Methanobacteriota</taxon>
        <taxon>Stenosarchaea group</taxon>
        <taxon>Halobacteria</taxon>
        <taxon>Halobacteriales</taxon>
        <taxon>Natrialbaceae</taxon>
        <taxon>Halosolutus</taxon>
    </lineage>
</organism>
<keyword evidence="1" id="KW-0472">Membrane</keyword>
<dbReference type="EMBL" id="JBHSFA010000002">
    <property type="protein sequence ID" value="MFC4540683.1"/>
    <property type="molecule type" value="Genomic_DNA"/>
</dbReference>
<evidence type="ECO:0000313" key="4">
    <source>
        <dbReference type="Proteomes" id="UP001595898"/>
    </source>
</evidence>
<feature type="transmembrane region" description="Helical" evidence="1">
    <location>
        <begin position="131"/>
        <end position="151"/>
    </location>
</feature>
<dbReference type="Pfam" id="PF26650">
    <property type="entry name" value="DUF8215"/>
    <property type="match status" value="1"/>
</dbReference>
<proteinExistence type="predicted"/>
<keyword evidence="4" id="KW-1185">Reference proteome</keyword>
<feature type="transmembrane region" description="Helical" evidence="1">
    <location>
        <begin position="106"/>
        <end position="125"/>
    </location>
</feature>
<dbReference type="RefSeq" id="WP_250138846.1">
    <property type="nucleotide sequence ID" value="NZ_JALIQP010000001.1"/>
</dbReference>
<protein>
    <recommendedName>
        <fullName evidence="2">DUF8215 domain-containing protein</fullName>
    </recommendedName>
</protein>
<dbReference type="AlphaFoldDB" id="A0ABD5PK22"/>
<name>A0ABD5PK22_9EURY</name>
<accession>A0ABD5PK22</accession>
<evidence type="ECO:0000256" key="1">
    <source>
        <dbReference type="SAM" id="Phobius"/>
    </source>
</evidence>
<sequence>MSPHDPLGSERRRLREPAGPDERLIDAIVYYGLAQVLILTVLMLWFVFQSTVHRDSHVIGSIVVLVLLPTLIGLRRRELIGDREWPRIETVTLGIGGGYRLLLGRAVFLSAVVGLGTYGAGVAGMVADGPVLPAVVAAGLVAGCVAVFPAVSGTDWRARRGRFALYAAALVGGLYFGAPFDASVGFHSAVVLYPTLVALGVLDLAIGGGAGTGR</sequence>